<evidence type="ECO:0000313" key="7">
    <source>
        <dbReference type="Proteomes" id="UP000433575"/>
    </source>
</evidence>
<comment type="caution">
    <text evidence="5">The sequence shown here is derived from an EMBL/GenBank/DDBJ whole genome shotgun (WGS) entry which is preliminary data.</text>
</comment>
<dbReference type="Gene3D" id="1.10.1660.10">
    <property type="match status" value="1"/>
</dbReference>
<dbReference type="EMBL" id="WKPI01000024">
    <property type="protein sequence ID" value="MSC33936.1"/>
    <property type="molecule type" value="Genomic_DNA"/>
</dbReference>
<name>A0A6N7SA91_9FIRM</name>
<reference evidence="7 8" key="1">
    <citation type="journal article" date="2019" name="Nat. Med.">
        <title>A library of human gut bacterial isolates paired with longitudinal multiomics data enables mechanistic microbiome research.</title>
        <authorList>
            <person name="Poyet M."/>
            <person name="Groussin M."/>
            <person name="Gibbons S.M."/>
            <person name="Avila-Pacheco J."/>
            <person name="Jiang X."/>
            <person name="Kearney S.M."/>
            <person name="Perrotta A.R."/>
            <person name="Berdy B."/>
            <person name="Zhao S."/>
            <person name="Lieberman T.D."/>
            <person name="Swanson P.K."/>
            <person name="Smith M."/>
            <person name="Roesemann S."/>
            <person name="Alexander J.E."/>
            <person name="Rich S.A."/>
            <person name="Livny J."/>
            <person name="Vlamakis H."/>
            <person name="Clish C."/>
            <person name="Bullock K."/>
            <person name="Deik A."/>
            <person name="Scott J."/>
            <person name="Pierce K.A."/>
            <person name="Xavier R.J."/>
            <person name="Alm E.J."/>
        </authorList>
    </citation>
    <scope>NUCLEOTIDE SEQUENCE [LARGE SCALE GENOMIC DNA]</scope>
    <source>
        <strain evidence="5 7">BIOML-A4</strain>
        <strain evidence="6 8">BIOML-A5</strain>
    </source>
</reference>
<protein>
    <submittedName>
        <fullName evidence="5">MerR family transcriptional regulator</fullName>
    </submittedName>
</protein>
<dbReference type="GO" id="GO:0003700">
    <property type="term" value="F:DNA-binding transcription factor activity"/>
    <property type="evidence" value="ECO:0007669"/>
    <property type="project" value="InterPro"/>
</dbReference>
<evidence type="ECO:0000259" key="4">
    <source>
        <dbReference type="PROSITE" id="PS50937"/>
    </source>
</evidence>
<dbReference type="InterPro" id="IPR047057">
    <property type="entry name" value="MerR_fam"/>
</dbReference>
<dbReference type="RefSeq" id="WP_154239384.1">
    <property type="nucleotide sequence ID" value="NZ_CAUFAO010000006.1"/>
</dbReference>
<dbReference type="GO" id="GO:0003677">
    <property type="term" value="F:DNA binding"/>
    <property type="evidence" value="ECO:0007669"/>
    <property type="project" value="UniProtKB-KW"/>
</dbReference>
<dbReference type="OrthoDB" id="9791488at2"/>
<dbReference type="SMART" id="SM00422">
    <property type="entry name" value="HTH_MERR"/>
    <property type="match status" value="1"/>
</dbReference>
<evidence type="ECO:0000256" key="2">
    <source>
        <dbReference type="ARBA" id="ARBA00023125"/>
    </source>
</evidence>
<dbReference type="CDD" id="cd00592">
    <property type="entry name" value="HTH_MerR-like"/>
    <property type="match status" value="1"/>
</dbReference>
<dbReference type="Proteomes" id="UP000480929">
    <property type="component" value="Unassembled WGS sequence"/>
</dbReference>
<dbReference type="PANTHER" id="PTHR30204">
    <property type="entry name" value="REDOX-CYCLING DRUG-SENSING TRANSCRIPTIONAL ACTIVATOR SOXR"/>
    <property type="match status" value="1"/>
</dbReference>
<dbReference type="Pfam" id="PF13411">
    <property type="entry name" value="MerR_1"/>
    <property type="match status" value="1"/>
</dbReference>
<dbReference type="InterPro" id="IPR009061">
    <property type="entry name" value="DNA-bd_dom_put_sf"/>
</dbReference>
<dbReference type="AlphaFoldDB" id="A0A6N7SA91"/>
<dbReference type="PANTHER" id="PTHR30204:SF94">
    <property type="entry name" value="HEAVY METAL-DEPENDENT TRANSCRIPTIONAL REGULATOR HI_0293-RELATED"/>
    <property type="match status" value="1"/>
</dbReference>
<sequence>MRIHEAAEQLGLSQRAIKYYENEGLLKVGRDENGYRNYTQQDLNQLKKISLYRRLGIAVKDIEDLLKNEDPSRLREILIKKQNQLHQDHMQLQALEKYLSEGDLDEALQTIDYETIAQAMRDMFPGFTGYYFMHHFMPYLQIRITTPQQQAAYQRILTFWDSVSIKIPLLLRLISFVQYKLGGDKAFSQAEKMENQMKQMIELSDQDYEKLKRQVLQGVKLKTSFPMKYHPAFIAQRKLMKQLQDCGYNDIFIPSMIALSPAYKTYHEALDRMNQRICEDLGLYYNTRYELVFKAKTKPADQREESKDRPV</sequence>
<dbReference type="PROSITE" id="PS50937">
    <property type="entry name" value="HTH_MERR_2"/>
    <property type="match status" value="1"/>
</dbReference>
<keyword evidence="3" id="KW-0804">Transcription</keyword>
<dbReference type="EMBL" id="WKPJ01000022">
    <property type="protein sequence ID" value="MSA90206.1"/>
    <property type="molecule type" value="Genomic_DNA"/>
</dbReference>
<keyword evidence="1" id="KW-0805">Transcription regulation</keyword>
<proteinExistence type="predicted"/>
<dbReference type="Proteomes" id="UP000433575">
    <property type="component" value="Unassembled WGS sequence"/>
</dbReference>
<organism evidence="5 7">
    <name type="scientific">Holdemania massiliensis</name>
    <dbReference type="NCBI Taxonomy" id="1468449"/>
    <lineage>
        <taxon>Bacteria</taxon>
        <taxon>Bacillati</taxon>
        <taxon>Bacillota</taxon>
        <taxon>Erysipelotrichia</taxon>
        <taxon>Erysipelotrichales</taxon>
        <taxon>Erysipelotrichaceae</taxon>
        <taxon>Holdemania</taxon>
    </lineage>
</organism>
<accession>A0A6N7SA91</accession>
<gene>
    <name evidence="6" type="ORF">GKD88_12480</name>
    <name evidence="5" type="ORF">GKE08_12810</name>
</gene>
<dbReference type="InterPro" id="IPR000551">
    <property type="entry name" value="MerR-type_HTH_dom"/>
</dbReference>
<keyword evidence="2" id="KW-0238">DNA-binding</keyword>
<evidence type="ECO:0000313" key="8">
    <source>
        <dbReference type="Proteomes" id="UP000480929"/>
    </source>
</evidence>
<evidence type="ECO:0000256" key="3">
    <source>
        <dbReference type="ARBA" id="ARBA00023163"/>
    </source>
</evidence>
<feature type="domain" description="HTH merR-type" evidence="4">
    <location>
        <begin position="1"/>
        <end position="68"/>
    </location>
</feature>
<dbReference type="SUPFAM" id="SSF46955">
    <property type="entry name" value="Putative DNA-binding domain"/>
    <property type="match status" value="1"/>
</dbReference>
<evidence type="ECO:0000256" key="1">
    <source>
        <dbReference type="ARBA" id="ARBA00023015"/>
    </source>
</evidence>
<evidence type="ECO:0000313" key="5">
    <source>
        <dbReference type="EMBL" id="MSA90206.1"/>
    </source>
</evidence>
<keyword evidence="8" id="KW-1185">Reference proteome</keyword>
<evidence type="ECO:0000313" key="6">
    <source>
        <dbReference type="EMBL" id="MSC33936.1"/>
    </source>
</evidence>